<evidence type="ECO:0000256" key="1">
    <source>
        <dbReference type="PROSITE-ProRule" id="PRU00339"/>
    </source>
</evidence>
<dbReference type="SUPFAM" id="SSF81901">
    <property type="entry name" value="HCP-like"/>
    <property type="match status" value="1"/>
</dbReference>
<dbReference type="RefSeq" id="WP_220161825.1">
    <property type="nucleotide sequence ID" value="NZ_CP080507.1"/>
</dbReference>
<evidence type="ECO:0008006" key="5">
    <source>
        <dbReference type="Google" id="ProtNLM"/>
    </source>
</evidence>
<dbReference type="InterPro" id="IPR019734">
    <property type="entry name" value="TPR_rpt"/>
</dbReference>
<feature type="region of interest" description="Disordered" evidence="2">
    <location>
        <begin position="201"/>
        <end position="225"/>
    </location>
</feature>
<sequence length="225" mass="25100">MRSIFLTVVLIAVTGLSAKEVSLSLKSIDSTLSVIAPHAQDFPPSFSSVAERRQIEAQLRELLVMLDAAVAQYPDNPELLFRDGFANAMGHNLDFEGCAQKYFKAFDRLLELKPNDSRANFYYGAFLSATAARQKDSIAYLEKALALGVTDAHYTLAFVYLSQGDKAKALSHLREYAKLHPDEPAIVQKISEIENARIEIRHEPPPNYDEMLKKKEPNSERSAAP</sequence>
<dbReference type="PROSITE" id="PS50005">
    <property type="entry name" value="TPR"/>
    <property type="match status" value="1"/>
</dbReference>
<dbReference type="Proteomes" id="UP000825051">
    <property type="component" value="Chromosome"/>
</dbReference>
<evidence type="ECO:0000313" key="4">
    <source>
        <dbReference type="Proteomes" id="UP000825051"/>
    </source>
</evidence>
<feature type="compositionally biased region" description="Basic and acidic residues" evidence="2">
    <location>
        <begin position="201"/>
        <end position="219"/>
    </location>
</feature>
<proteinExistence type="predicted"/>
<evidence type="ECO:0000313" key="3">
    <source>
        <dbReference type="EMBL" id="QYM78721.1"/>
    </source>
</evidence>
<dbReference type="EMBL" id="CP080507">
    <property type="protein sequence ID" value="QYM78721.1"/>
    <property type="molecule type" value="Genomic_DNA"/>
</dbReference>
<feature type="repeat" description="TPR" evidence="1">
    <location>
        <begin position="150"/>
        <end position="183"/>
    </location>
</feature>
<dbReference type="KEGG" id="ole:K0B96_15675"/>
<protein>
    <recommendedName>
        <fullName evidence="5">Tetratricopeptide repeat protein</fullName>
    </recommendedName>
</protein>
<keyword evidence="1" id="KW-0802">TPR repeat</keyword>
<evidence type="ECO:0000256" key="2">
    <source>
        <dbReference type="SAM" id="MobiDB-lite"/>
    </source>
</evidence>
<dbReference type="Pfam" id="PF13428">
    <property type="entry name" value="TPR_14"/>
    <property type="match status" value="1"/>
</dbReference>
<accession>A0A8F9TTF1</accession>
<gene>
    <name evidence="3" type="ORF">K0B96_15675</name>
</gene>
<keyword evidence="4" id="KW-1185">Reference proteome</keyword>
<reference evidence="3" key="1">
    <citation type="submission" date="2021-08" db="EMBL/GenBank/DDBJ databases">
        <title>Genome of a novel bacterium of the phylum Verrucomicrobia, Oleiharenicola sp. KSB-15.</title>
        <authorList>
            <person name="Chung J.-H."/>
            <person name="Ahn J.-H."/>
            <person name="Yoon Y."/>
            <person name="Kim D.-Y."/>
            <person name="An S.-H."/>
            <person name="Park I."/>
            <person name="Yeon J."/>
        </authorList>
    </citation>
    <scope>NUCLEOTIDE SEQUENCE</scope>
    <source>
        <strain evidence="3">KSB-15</strain>
    </source>
</reference>
<organism evidence="3 4">
    <name type="scientific">Horticoccus luteus</name>
    <dbReference type="NCBI Taxonomy" id="2862869"/>
    <lineage>
        <taxon>Bacteria</taxon>
        <taxon>Pseudomonadati</taxon>
        <taxon>Verrucomicrobiota</taxon>
        <taxon>Opitutia</taxon>
        <taxon>Opitutales</taxon>
        <taxon>Opitutaceae</taxon>
        <taxon>Horticoccus</taxon>
    </lineage>
</organism>
<dbReference type="InterPro" id="IPR011990">
    <property type="entry name" value="TPR-like_helical_dom_sf"/>
</dbReference>
<dbReference type="AlphaFoldDB" id="A0A8F9TTF1"/>
<name>A0A8F9TTF1_9BACT</name>
<dbReference type="Gene3D" id="1.25.40.10">
    <property type="entry name" value="Tetratricopeptide repeat domain"/>
    <property type="match status" value="1"/>
</dbReference>